<reference evidence="1 2" key="1">
    <citation type="journal article" date="2014" name="Genome Announc.">
        <title>Draft Genome Sequence of Propane- and Butane-Oxidizing Actinobacterium Rhodococcus ruber IEGM 231.</title>
        <authorList>
            <person name="Ivshina I.B."/>
            <person name="Kuyukina M.S."/>
            <person name="Krivoruchko A.V."/>
            <person name="Barbe V."/>
            <person name="Fischer C."/>
        </authorList>
    </citation>
    <scope>NUCLEOTIDE SEQUENCE [LARGE SCALE GENOMIC DNA]</scope>
</reference>
<dbReference type="EMBL" id="CCSD01000105">
    <property type="protein sequence ID" value="CDZ91924.1"/>
    <property type="molecule type" value="Genomic_DNA"/>
</dbReference>
<dbReference type="Gene3D" id="3.40.50.300">
    <property type="entry name" value="P-loop containing nucleotide triphosphate hydrolases"/>
    <property type="match status" value="1"/>
</dbReference>
<accession>A0A098BT61</accession>
<evidence type="ECO:0008006" key="3">
    <source>
        <dbReference type="Google" id="ProtNLM"/>
    </source>
</evidence>
<evidence type="ECO:0000313" key="1">
    <source>
        <dbReference type="EMBL" id="CDZ91924.1"/>
    </source>
</evidence>
<dbReference type="InterPro" id="IPR027417">
    <property type="entry name" value="P-loop_NTPase"/>
</dbReference>
<dbReference type="AlphaFoldDB" id="A0A098BT61"/>
<dbReference type="Proteomes" id="UP000042997">
    <property type="component" value="Unassembled WGS sequence"/>
</dbReference>
<gene>
    <name evidence="1" type="ORF">RHRU231_90009</name>
</gene>
<name>A0A098BT61_9NOCA</name>
<evidence type="ECO:0000313" key="2">
    <source>
        <dbReference type="Proteomes" id="UP000042997"/>
    </source>
</evidence>
<sequence>MTIFTPISPAVLADAIAERAAGHHGRVCVAISAADAAAPLDLAEQVAARLRVEGRPAAVLSLHDFVRPASLRFEHGRTDQESYRANWFDFGALDREVVRGLRENGRWLPKLWDEVEDRSARARRIDAPDGQVLTIAGPMLLGRGLAFDVTVHLAMSQAALDRLTPAEDRWTIPPLLGHDAATAADADIVVRYDHPDRPAMHAAGALGGDRRAGRGR</sequence>
<dbReference type="RefSeq" id="WP_017682173.1">
    <property type="nucleotide sequence ID" value="NZ_CP129899.1"/>
</dbReference>
<dbReference type="eggNOG" id="COG0572">
    <property type="taxonomic scope" value="Bacteria"/>
</dbReference>
<organism evidence="1 2">
    <name type="scientific">Rhodococcus ruber</name>
    <dbReference type="NCBI Taxonomy" id="1830"/>
    <lineage>
        <taxon>Bacteria</taxon>
        <taxon>Bacillati</taxon>
        <taxon>Actinomycetota</taxon>
        <taxon>Actinomycetes</taxon>
        <taxon>Mycobacteriales</taxon>
        <taxon>Nocardiaceae</taxon>
        <taxon>Rhodococcus</taxon>
    </lineage>
</organism>
<protein>
    <recommendedName>
        <fullName evidence="3">Uridine kinase</fullName>
    </recommendedName>
</protein>
<proteinExistence type="predicted"/>
<dbReference type="OrthoDB" id="5186671at2"/>